<sequence>MAQEVSANTDDKCSEGSISSPTNAISATRMTGALRFFNLPLELRDSVYSFASNCVDLDGTQFGLCAGRLRFRVLSPKLWGVSRRFKQEYERLLPHEVKMRAILMIPSMTSTPDSSTSIPKTLRSRLTHIRKAYLTSTVHSFIKGIVGANQLGQDVAKLLSLMPTLERIEIKVLLSVEGAEHLLALASAPTSLSELARCDLDSPLFACCPKEMIANIPFRYALTVACPLFSPNPGAFDDDISRALMGPGNSSNQIYFLASASDGGYTWHGLDLEVDMCSGTFEKALAIARTAKKDIARSDT</sequence>
<feature type="region of interest" description="Disordered" evidence="1">
    <location>
        <begin position="1"/>
        <end position="21"/>
    </location>
</feature>
<dbReference type="EMBL" id="CP090165">
    <property type="protein sequence ID" value="UJO15035.1"/>
    <property type="molecule type" value="Genomic_DNA"/>
</dbReference>
<dbReference type="AlphaFoldDB" id="A0A9Q8LCN1"/>
<keyword evidence="3" id="KW-1185">Reference proteome</keyword>
<organism evidence="2 3">
    <name type="scientific">Passalora fulva</name>
    <name type="common">Tomato leaf mold</name>
    <name type="synonym">Cladosporium fulvum</name>
    <dbReference type="NCBI Taxonomy" id="5499"/>
    <lineage>
        <taxon>Eukaryota</taxon>
        <taxon>Fungi</taxon>
        <taxon>Dikarya</taxon>
        <taxon>Ascomycota</taxon>
        <taxon>Pezizomycotina</taxon>
        <taxon>Dothideomycetes</taxon>
        <taxon>Dothideomycetidae</taxon>
        <taxon>Mycosphaerellales</taxon>
        <taxon>Mycosphaerellaceae</taxon>
        <taxon>Fulvia</taxon>
    </lineage>
</organism>
<accession>A0A9Q8LCN1</accession>
<reference evidence="2" key="2">
    <citation type="journal article" date="2022" name="Microb. Genom.">
        <title>A chromosome-scale genome assembly of the tomato pathogen Cladosporium fulvum reveals a compartmentalized genome architecture and the presence of a dispensable chromosome.</title>
        <authorList>
            <person name="Zaccaron A.Z."/>
            <person name="Chen L.H."/>
            <person name="Samaras A."/>
            <person name="Stergiopoulos I."/>
        </authorList>
    </citation>
    <scope>NUCLEOTIDE SEQUENCE</scope>
    <source>
        <strain evidence="2">Race5_Kim</strain>
    </source>
</reference>
<dbReference type="RefSeq" id="XP_047759401.1">
    <property type="nucleotide sequence ID" value="XM_047907810.1"/>
</dbReference>
<dbReference type="KEGG" id="ffu:CLAFUR5_08662"/>
<evidence type="ECO:0000256" key="1">
    <source>
        <dbReference type="SAM" id="MobiDB-lite"/>
    </source>
</evidence>
<evidence type="ECO:0000313" key="3">
    <source>
        <dbReference type="Proteomes" id="UP000756132"/>
    </source>
</evidence>
<dbReference type="Proteomes" id="UP000756132">
    <property type="component" value="Chromosome 3"/>
</dbReference>
<reference evidence="2" key="1">
    <citation type="submission" date="2021-12" db="EMBL/GenBank/DDBJ databases">
        <authorList>
            <person name="Zaccaron A."/>
            <person name="Stergiopoulos I."/>
        </authorList>
    </citation>
    <scope>NUCLEOTIDE SEQUENCE</scope>
    <source>
        <strain evidence="2">Race5_Kim</strain>
    </source>
</reference>
<dbReference type="GeneID" id="71988540"/>
<evidence type="ECO:0000313" key="2">
    <source>
        <dbReference type="EMBL" id="UJO15035.1"/>
    </source>
</evidence>
<name>A0A9Q8LCN1_PASFU</name>
<evidence type="ECO:0008006" key="4">
    <source>
        <dbReference type="Google" id="ProtNLM"/>
    </source>
</evidence>
<proteinExistence type="predicted"/>
<protein>
    <recommendedName>
        <fullName evidence="4">F-box domain-containing protein</fullName>
    </recommendedName>
</protein>
<gene>
    <name evidence="2" type="ORF">CLAFUR5_08662</name>
</gene>